<evidence type="ECO:0000313" key="2">
    <source>
        <dbReference type="EMBL" id="EYT51268.1"/>
    </source>
</evidence>
<name>A0A022L5G5_9MICO</name>
<accession>A0A022L5G5</accession>
<keyword evidence="1" id="KW-0812">Transmembrane</keyword>
<dbReference type="AlphaFoldDB" id="A0A022L5G5"/>
<protein>
    <submittedName>
        <fullName evidence="2">Uncharacterized protein</fullName>
    </submittedName>
</protein>
<sequence>MPVLRAWLPFGIVALLIPLIAGLTFSAYILTEGRTSQNFHHIFYLFDLGREYNIPTWYSSMLWALLGVLALVIGSQARRFRISWALLGVVGLAASIDEYQELHERLDAFGIPLLPSLPFAVPFPWLVIGVPLAVVVGLLLLPLVLSLPRRTMLGSWLPARSSSAARWGSRPPADSC</sequence>
<feature type="transmembrane region" description="Helical" evidence="1">
    <location>
        <begin position="7"/>
        <end position="30"/>
    </location>
</feature>
<feature type="transmembrane region" description="Helical" evidence="1">
    <location>
        <begin position="54"/>
        <end position="73"/>
    </location>
</feature>
<keyword evidence="1" id="KW-0472">Membrane</keyword>
<organism evidence="2 3">
    <name type="scientific">Brachybacterium muris UCD-AY4</name>
    <dbReference type="NCBI Taxonomy" id="1249481"/>
    <lineage>
        <taxon>Bacteria</taxon>
        <taxon>Bacillati</taxon>
        <taxon>Actinomycetota</taxon>
        <taxon>Actinomycetes</taxon>
        <taxon>Micrococcales</taxon>
        <taxon>Dermabacteraceae</taxon>
        <taxon>Brachybacterium</taxon>
    </lineage>
</organism>
<reference evidence="2 3" key="1">
    <citation type="journal article" date="2013" name="Genome Announc.">
        <title>Draft genome sequence of an Actinobacterium, Brachybacterium muris strain UCD-AY4.</title>
        <authorList>
            <person name="Lo J.R."/>
            <person name="Lang J.M."/>
            <person name="Darling A.E."/>
            <person name="Eisen J.A."/>
            <person name="Coil D.A."/>
        </authorList>
    </citation>
    <scope>NUCLEOTIDE SEQUENCE [LARGE SCALE GENOMIC DNA]</scope>
    <source>
        <strain evidence="2 3">UCD-AY4</strain>
    </source>
</reference>
<dbReference type="Proteomes" id="UP000019754">
    <property type="component" value="Unassembled WGS sequence"/>
</dbReference>
<proteinExistence type="predicted"/>
<feature type="transmembrane region" description="Helical" evidence="1">
    <location>
        <begin position="123"/>
        <end position="145"/>
    </location>
</feature>
<feature type="transmembrane region" description="Helical" evidence="1">
    <location>
        <begin position="80"/>
        <end position="96"/>
    </location>
</feature>
<comment type="caution">
    <text evidence="2">The sequence shown here is derived from an EMBL/GenBank/DDBJ whole genome shotgun (WGS) entry which is preliminary data.</text>
</comment>
<keyword evidence="3" id="KW-1185">Reference proteome</keyword>
<gene>
    <name evidence="2" type="ORF">D641_0100980</name>
</gene>
<dbReference type="EMBL" id="AORC01000002">
    <property type="protein sequence ID" value="EYT51268.1"/>
    <property type="molecule type" value="Genomic_DNA"/>
</dbReference>
<evidence type="ECO:0000313" key="3">
    <source>
        <dbReference type="Proteomes" id="UP000019754"/>
    </source>
</evidence>
<keyword evidence="1" id="KW-1133">Transmembrane helix</keyword>
<evidence type="ECO:0000256" key="1">
    <source>
        <dbReference type="SAM" id="Phobius"/>
    </source>
</evidence>
<dbReference type="HOGENOM" id="CLU_1522357_0_0_11"/>